<dbReference type="EMBL" id="JAKKPZ010000921">
    <property type="protein sequence ID" value="KAI1691474.1"/>
    <property type="molecule type" value="Genomic_DNA"/>
</dbReference>
<dbReference type="Pfam" id="PF07481">
    <property type="entry name" value="DUF1521"/>
    <property type="match status" value="1"/>
</dbReference>
<feature type="domain" description="DUF1521" evidence="2">
    <location>
        <begin position="29"/>
        <end position="117"/>
    </location>
</feature>
<proteinExistence type="predicted"/>
<protein>
    <recommendedName>
        <fullName evidence="2">DUF1521 domain-containing protein</fullName>
    </recommendedName>
</protein>
<evidence type="ECO:0000313" key="3">
    <source>
        <dbReference type="EMBL" id="KAI1691474.1"/>
    </source>
</evidence>
<name>A0AAD4MED0_9BILA</name>
<comment type="caution">
    <text evidence="3">The sequence shown here is derived from an EMBL/GenBank/DDBJ whole genome shotgun (WGS) entry which is preliminary data.</text>
</comment>
<evidence type="ECO:0000313" key="4">
    <source>
        <dbReference type="Proteomes" id="UP001201812"/>
    </source>
</evidence>
<feature type="region of interest" description="Disordered" evidence="1">
    <location>
        <begin position="153"/>
        <end position="181"/>
    </location>
</feature>
<dbReference type="InterPro" id="IPR011086">
    <property type="entry name" value="DUF1521"/>
</dbReference>
<feature type="compositionally biased region" description="Low complexity" evidence="1">
    <location>
        <begin position="1"/>
        <end position="16"/>
    </location>
</feature>
<keyword evidence="4" id="KW-1185">Reference proteome</keyword>
<reference evidence="3" key="1">
    <citation type="submission" date="2022-01" db="EMBL/GenBank/DDBJ databases">
        <title>Genome Sequence Resource for Two Populations of Ditylenchus destructor, the Migratory Endoparasitic Phytonematode.</title>
        <authorList>
            <person name="Zhang H."/>
            <person name="Lin R."/>
            <person name="Xie B."/>
        </authorList>
    </citation>
    <scope>NUCLEOTIDE SEQUENCE</scope>
    <source>
        <strain evidence="3">BazhouSP</strain>
    </source>
</reference>
<organism evidence="3 4">
    <name type="scientific">Ditylenchus destructor</name>
    <dbReference type="NCBI Taxonomy" id="166010"/>
    <lineage>
        <taxon>Eukaryota</taxon>
        <taxon>Metazoa</taxon>
        <taxon>Ecdysozoa</taxon>
        <taxon>Nematoda</taxon>
        <taxon>Chromadorea</taxon>
        <taxon>Rhabditida</taxon>
        <taxon>Tylenchina</taxon>
        <taxon>Tylenchomorpha</taxon>
        <taxon>Sphaerularioidea</taxon>
        <taxon>Anguinidae</taxon>
        <taxon>Anguininae</taxon>
        <taxon>Ditylenchus</taxon>
    </lineage>
</organism>
<dbReference type="AlphaFoldDB" id="A0AAD4MED0"/>
<feature type="region of interest" description="Disordered" evidence="1">
    <location>
        <begin position="1"/>
        <end position="36"/>
    </location>
</feature>
<sequence>MSTASAPSTSGAPLPSRLRTAQRSRSTPKQWGGNPDAYVASQVTITKGDQAIVVDGISQNKLGDLEVTMSNDGRAIDRSTRTARPQRECERGGLALRSHCRVATQADLNATKPGELTARAARCRASTRSARRCPPSYSSGSWRAWPTVSAATPRDRTPFFPPDGSLIAAEAGQNRRGVDER</sequence>
<accession>A0AAD4MED0</accession>
<evidence type="ECO:0000259" key="2">
    <source>
        <dbReference type="Pfam" id="PF07481"/>
    </source>
</evidence>
<dbReference type="Proteomes" id="UP001201812">
    <property type="component" value="Unassembled WGS sequence"/>
</dbReference>
<feature type="compositionally biased region" description="Polar residues" evidence="1">
    <location>
        <begin position="19"/>
        <end position="29"/>
    </location>
</feature>
<evidence type="ECO:0000256" key="1">
    <source>
        <dbReference type="SAM" id="MobiDB-lite"/>
    </source>
</evidence>
<gene>
    <name evidence="3" type="ORF">DdX_21853</name>
</gene>